<dbReference type="SUPFAM" id="SSF53335">
    <property type="entry name" value="S-adenosyl-L-methionine-dependent methyltransferases"/>
    <property type="match status" value="1"/>
</dbReference>
<protein>
    <submittedName>
        <fullName evidence="3">Uncharacterized protein</fullName>
    </submittedName>
</protein>
<gene>
    <name evidence="3" type="ORF">MEDL_10725</name>
</gene>
<keyword evidence="1" id="KW-0479">Metal-binding</keyword>
<dbReference type="PANTHER" id="PTHR31009">
    <property type="entry name" value="S-ADENOSYL-L-METHIONINE:CARBOXYL METHYLTRANSFERASE FAMILY PROTEIN"/>
    <property type="match status" value="1"/>
</dbReference>
<dbReference type="GO" id="GO:0046872">
    <property type="term" value="F:metal ion binding"/>
    <property type="evidence" value="ECO:0007669"/>
    <property type="project" value="UniProtKB-KW"/>
</dbReference>
<evidence type="ECO:0000256" key="1">
    <source>
        <dbReference type="ARBA" id="ARBA00022723"/>
    </source>
</evidence>
<dbReference type="GO" id="GO:0008168">
    <property type="term" value="F:methyltransferase activity"/>
    <property type="evidence" value="ECO:0007669"/>
    <property type="project" value="InterPro"/>
</dbReference>
<dbReference type="InterPro" id="IPR029063">
    <property type="entry name" value="SAM-dependent_MTases_sf"/>
</dbReference>
<organism evidence="3 4">
    <name type="scientific">Mytilus edulis</name>
    <name type="common">Blue mussel</name>
    <dbReference type="NCBI Taxonomy" id="6550"/>
    <lineage>
        <taxon>Eukaryota</taxon>
        <taxon>Metazoa</taxon>
        <taxon>Spiralia</taxon>
        <taxon>Lophotrochozoa</taxon>
        <taxon>Mollusca</taxon>
        <taxon>Bivalvia</taxon>
        <taxon>Autobranchia</taxon>
        <taxon>Pteriomorphia</taxon>
        <taxon>Mytilida</taxon>
        <taxon>Mytiloidea</taxon>
        <taxon>Mytilidae</taxon>
        <taxon>Mytilinae</taxon>
        <taxon>Mytilus</taxon>
    </lineage>
</organism>
<dbReference type="Proteomes" id="UP000683360">
    <property type="component" value="Unassembled WGS sequence"/>
</dbReference>
<dbReference type="Pfam" id="PF03492">
    <property type="entry name" value="Methyltransf_7"/>
    <property type="match status" value="1"/>
</dbReference>
<reference evidence="3" key="1">
    <citation type="submission" date="2021-03" db="EMBL/GenBank/DDBJ databases">
        <authorList>
            <person name="Bekaert M."/>
        </authorList>
    </citation>
    <scope>NUCLEOTIDE SEQUENCE</scope>
</reference>
<evidence type="ECO:0000313" key="4">
    <source>
        <dbReference type="Proteomes" id="UP000683360"/>
    </source>
</evidence>
<sequence length="343" mass="40234">MMYSDEQSRYSDVMRVCNQIIISSAEPILKCIETLCNHFEDDVIVIADYCTADGGNSVEILHKMKEKLDEHSRQMFVIFEDHPNNDFSSLFNTIHCKHNQHNMYQAVCSKDMYKQCLPSNFIHLIFSTFGYHWLSERPCNIENGMFVHDANESEQKEFAQQAEKDWETFLLQRGKELKRGGIMYLLGLVKDDKGEYGSLEFHKQLSEVQKKMFQDGFISKEEHKNMLINFYQRSEAEMRLPFCQGSKVSALGLKLQSFTTRNWTAVKHPGNENNQEKQMWASCMTSVARVWSHKPMIESFQNHRTMVDKVNLMNRFYDNLKTRLLECTFDLDYTIVDLIITKT</sequence>
<keyword evidence="4" id="KW-1185">Reference proteome</keyword>
<dbReference type="OrthoDB" id="6072696at2759"/>
<dbReference type="Gene3D" id="1.10.1200.270">
    <property type="entry name" value="Methyltransferase, alpha-helical capping domain"/>
    <property type="match status" value="1"/>
</dbReference>
<evidence type="ECO:0000313" key="3">
    <source>
        <dbReference type="EMBL" id="CAG2195803.1"/>
    </source>
</evidence>
<dbReference type="EMBL" id="CAJPWZ010000533">
    <property type="protein sequence ID" value="CAG2195803.1"/>
    <property type="molecule type" value="Genomic_DNA"/>
</dbReference>
<dbReference type="InterPro" id="IPR005299">
    <property type="entry name" value="MeTrfase_7"/>
</dbReference>
<dbReference type="AlphaFoldDB" id="A0A8S3QKM9"/>
<evidence type="ECO:0000256" key="2">
    <source>
        <dbReference type="ARBA" id="ARBA00022842"/>
    </source>
</evidence>
<proteinExistence type="predicted"/>
<keyword evidence="2" id="KW-0460">Magnesium</keyword>
<name>A0A8S3QKM9_MYTED</name>
<comment type="caution">
    <text evidence="3">The sequence shown here is derived from an EMBL/GenBank/DDBJ whole genome shotgun (WGS) entry which is preliminary data.</text>
</comment>
<dbReference type="Gene3D" id="3.40.50.150">
    <property type="entry name" value="Vaccinia Virus protein VP39"/>
    <property type="match status" value="1"/>
</dbReference>
<dbReference type="InterPro" id="IPR042086">
    <property type="entry name" value="MeTrfase_capping"/>
</dbReference>
<accession>A0A8S3QKM9</accession>